<dbReference type="AlphaFoldDB" id="A0A366WJV5"/>
<evidence type="ECO:0000256" key="1">
    <source>
        <dbReference type="ARBA" id="ARBA00022679"/>
    </source>
</evidence>
<name>A0A366WJV5_9RHOB</name>
<evidence type="ECO:0000259" key="3">
    <source>
        <dbReference type="PROSITE" id="PS51186"/>
    </source>
</evidence>
<comment type="caution">
    <text evidence="4">The sequence shown here is derived from an EMBL/GenBank/DDBJ whole genome shotgun (WGS) entry which is preliminary data.</text>
</comment>
<dbReference type="CDD" id="cd04301">
    <property type="entry name" value="NAT_SF"/>
    <property type="match status" value="1"/>
</dbReference>
<gene>
    <name evidence="4" type="ORF">DS909_21235</name>
</gene>
<keyword evidence="1 4" id="KW-0808">Transferase</keyword>
<protein>
    <submittedName>
        <fullName evidence="4">N-acetyltransferase</fullName>
    </submittedName>
</protein>
<dbReference type="PROSITE" id="PS51186">
    <property type="entry name" value="GNAT"/>
    <property type="match status" value="1"/>
</dbReference>
<dbReference type="RefSeq" id="WP_113825595.1">
    <property type="nucleotide sequence ID" value="NZ_QOCE01000048.1"/>
</dbReference>
<keyword evidence="2" id="KW-0012">Acyltransferase</keyword>
<accession>A0A366WJV5</accession>
<dbReference type="PANTHER" id="PTHR43877">
    <property type="entry name" value="AMINOALKYLPHOSPHONATE N-ACETYLTRANSFERASE-RELATED-RELATED"/>
    <property type="match status" value="1"/>
</dbReference>
<dbReference type="PANTHER" id="PTHR43877:SF1">
    <property type="entry name" value="ACETYLTRANSFERASE"/>
    <property type="match status" value="1"/>
</dbReference>
<reference evidence="4 5" key="1">
    <citation type="submission" date="2018-07" db="EMBL/GenBank/DDBJ databases">
        <title>Modular assembly of carbohydrate-degrading microbial communities in the ocean.</title>
        <authorList>
            <person name="Enke T.N."/>
            <person name="Datta M.S."/>
            <person name="Schwartzman J.A."/>
            <person name="Cermak N."/>
            <person name="Schmitz D.A."/>
            <person name="Barrere J."/>
            <person name="Cordero O.X."/>
        </authorList>
    </citation>
    <scope>NUCLEOTIDE SEQUENCE [LARGE SCALE GENOMIC DNA]</scope>
    <source>
        <strain evidence="4 5">C3M10</strain>
    </source>
</reference>
<dbReference type="Pfam" id="PF00583">
    <property type="entry name" value="Acetyltransf_1"/>
    <property type="match status" value="1"/>
</dbReference>
<dbReference type="GO" id="GO:0016747">
    <property type="term" value="F:acyltransferase activity, transferring groups other than amino-acyl groups"/>
    <property type="evidence" value="ECO:0007669"/>
    <property type="project" value="InterPro"/>
</dbReference>
<dbReference type="SUPFAM" id="SSF55729">
    <property type="entry name" value="Acyl-CoA N-acyltransferases (Nat)"/>
    <property type="match status" value="1"/>
</dbReference>
<dbReference type="EMBL" id="QOCE01000048">
    <property type="protein sequence ID" value="RBW50388.1"/>
    <property type="molecule type" value="Genomic_DNA"/>
</dbReference>
<evidence type="ECO:0000313" key="4">
    <source>
        <dbReference type="EMBL" id="RBW50388.1"/>
    </source>
</evidence>
<proteinExistence type="predicted"/>
<sequence>MSVILRRAVLDDAAGIVRCIDAAYAPYLSAGLKLPAVSEGVGDDIQNNLVWVLESSQRIVGCLIVVAADDIWHLANVAVHPDFSGQGLGKRLIGTCVDAAKLAGAHHIRLATHAAMPSNVALYTRLGWVVTQQDDIRIQMSRPISITDT</sequence>
<dbReference type="InterPro" id="IPR050832">
    <property type="entry name" value="Bact_Acetyltransf"/>
</dbReference>
<dbReference type="InterPro" id="IPR016181">
    <property type="entry name" value="Acyl_CoA_acyltransferase"/>
</dbReference>
<feature type="domain" description="N-acetyltransferase" evidence="3">
    <location>
        <begin position="3"/>
        <end position="145"/>
    </location>
</feature>
<evidence type="ECO:0000313" key="5">
    <source>
        <dbReference type="Proteomes" id="UP000252706"/>
    </source>
</evidence>
<dbReference type="Proteomes" id="UP000252706">
    <property type="component" value="Unassembled WGS sequence"/>
</dbReference>
<dbReference type="OrthoDB" id="281808at2"/>
<evidence type="ECO:0000256" key="2">
    <source>
        <dbReference type="ARBA" id="ARBA00023315"/>
    </source>
</evidence>
<dbReference type="InterPro" id="IPR000182">
    <property type="entry name" value="GNAT_dom"/>
</dbReference>
<organism evidence="4 5">
    <name type="scientific">Phaeobacter gallaeciensis</name>
    <dbReference type="NCBI Taxonomy" id="60890"/>
    <lineage>
        <taxon>Bacteria</taxon>
        <taxon>Pseudomonadati</taxon>
        <taxon>Pseudomonadota</taxon>
        <taxon>Alphaproteobacteria</taxon>
        <taxon>Rhodobacterales</taxon>
        <taxon>Roseobacteraceae</taxon>
        <taxon>Phaeobacter</taxon>
    </lineage>
</organism>
<dbReference type="Gene3D" id="3.40.630.30">
    <property type="match status" value="1"/>
</dbReference>